<comment type="catalytic activity">
    <reaction evidence="2">
        <text>L-lysyl-[protein] + 2-oxoglutarate + O2 = 4-hydroxy-L-lysyl-[protein] + succinate + CO2</text>
        <dbReference type="Rhea" id="RHEA:57156"/>
        <dbReference type="Rhea" id="RHEA-COMP:9752"/>
        <dbReference type="Rhea" id="RHEA-COMP:15084"/>
        <dbReference type="ChEBI" id="CHEBI:15379"/>
        <dbReference type="ChEBI" id="CHEBI:16526"/>
        <dbReference type="ChEBI" id="CHEBI:16810"/>
        <dbReference type="ChEBI" id="CHEBI:29969"/>
        <dbReference type="ChEBI" id="CHEBI:30031"/>
        <dbReference type="ChEBI" id="CHEBI:141495"/>
    </reaction>
</comment>
<feature type="domain" description="JmjC" evidence="4">
    <location>
        <begin position="51"/>
        <end position="202"/>
    </location>
</feature>
<dbReference type="PANTHER" id="PTHR12480:SF6">
    <property type="entry name" value="2-OXOGLUTARATE AND IRON-DEPENDENT OXYGENASE JMJD4"/>
    <property type="match status" value="1"/>
</dbReference>
<dbReference type="EMBL" id="SEYY01019330">
    <property type="protein sequence ID" value="KAB7498379.1"/>
    <property type="molecule type" value="Genomic_DNA"/>
</dbReference>
<evidence type="ECO:0000256" key="1">
    <source>
        <dbReference type="ARBA" id="ARBA00038068"/>
    </source>
</evidence>
<feature type="non-terminal residue" evidence="5">
    <location>
        <position position="316"/>
    </location>
</feature>
<dbReference type="Pfam" id="PF02373">
    <property type="entry name" value="JmjC"/>
    <property type="match status" value="1"/>
</dbReference>
<feature type="non-terminal residue" evidence="5">
    <location>
        <position position="1"/>
    </location>
</feature>
<dbReference type="PROSITE" id="PS51184">
    <property type="entry name" value="JMJC"/>
    <property type="match status" value="1"/>
</dbReference>
<dbReference type="InterPro" id="IPR050910">
    <property type="entry name" value="JMJD6_ArgDemeth/LysHydrox"/>
</dbReference>
<dbReference type="GO" id="GO:0005737">
    <property type="term" value="C:cytoplasm"/>
    <property type="evidence" value="ECO:0007669"/>
    <property type="project" value="TreeGrafter"/>
</dbReference>
<dbReference type="GO" id="GO:0045905">
    <property type="term" value="P:positive regulation of translational termination"/>
    <property type="evidence" value="ECO:0007669"/>
    <property type="project" value="TreeGrafter"/>
</dbReference>
<organism evidence="5 6">
    <name type="scientific">Armadillidium nasatum</name>
    <dbReference type="NCBI Taxonomy" id="96803"/>
    <lineage>
        <taxon>Eukaryota</taxon>
        <taxon>Metazoa</taxon>
        <taxon>Ecdysozoa</taxon>
        <taxon>Arthropoda</taxon>
        <taxon>Crustacea</taxon>
        <taxon>Multicrustacea</taxon>
        <taxon>Malacostraca</taxon>
        <taxon>Eumalacostraca</taxon>
        <taxon>Peracarida</taxon>
        <taxon>Isopoda</taxon>
        <taxon>Oniscidea</taxon>
        <taxon>Crinocheta</taxon>
        <taxon>Armadillidiidae</taxon>
        <taxon>Armadillidium</taxon>
    </lineage>
</organism>
<comment type="caution">
    <text evidence="5">The sequence shown here is derived from an EMBL/GenBank/DDBJ whole genome shotgun (WGS) entry which is preliminary data.</text>
</comment>
<dbReference type="GO" id="GO:0005634">
    <property type="term" value="C:nucleus"/>
    <property type="evidence" value="ECO:0007669"/>
    <property type="project" value="TreeGrafter"/>
</dbReference>
<evidence type="ECO:0000313" key="6">
    <source>
        <dbReference type="Proteomes" id="UP000326759"/>
    </source>
</evidence>
<accession>A0A5N5SXH5</accession>
<protein>
    <recommendedName>
        <fullName evidence="3">Jumonji domain-containing protein 4</fullName>
    </recommendedName>
</protein>
<gene>
    <name evidence="5" type="primary">JMJD4_1</name>
    <name evidence="5" type="ORF">Anas_09182</name>
</gene>
<proteinExistence type="inferred from homology"/>
<dbReference type="Gene3D" id="2.60.120.650">
    <property type="entry name" value="Cupin"/>
    <property type="match status" value="1"/>
</dbReference>
<dbReference type="Proteomes" id="UP000326759">
    <property type="component" value="Unassembled WGS sequence"/>
</dbReference>
<sequence length="316" mass="37572">DSLVPISNCDSKYFNSQVKETLTLREYTNYYCQKQKGLKEECLYLKDWHFVRDFPNYKAYTTPAYFASDWLNEFWALRGDQVDDYRTPFHADVFRSFSWSSNICGRKRWLFFPPSESDFLKDKYGEYVYDVNSQSLKDVSLYPNAHLSEGGIEIIQERGETVFVPSNWFHQVWNLEDTISINHNWINGTNIEFVIDFIISTLKEVEDSIKEFSQTEGWVSQCQLILKSVAGMDAKELFKFLKVIAQRRINFMEGNTSESSFREWKMGRNHVIFDIRKLITCFDRYFREFSPEILEIVEKSDEENLYIIMEKLKSYV</sequence>
<dbReference type="GO" id="GO:0016706">
    <property type="term" value="F:2-oxoglutarate-dependent dioxygenase activity"/>
    <property type="evidence" value="ECO:0007669"/>
    <property type="project" value="TreeGrafter"/>
</dbReference>
<dbReference type="OrthoDB" id="203487at2759"/>
<keyword evidence="6" id="KW-1185">Reference proteome</keyword>
<dbReference type="AlphaFoldDB" id="A0A5N5SXH5"/>
<dbReference type="InterPro" id="IPR003347">
    <property type="entry name" value="JmjC_dom"/>
</dbReference>
<dbReference type="PANTHER" id="PTHR12480">
    <property type="entry name" value="ARGININE DEMETHYLASE AND LYSYL-HYDROXYLASE JMJD"/>
    <property type="match status" value="1"/>
</dbReference>
<name>A0A5N5SXH5_9CRUS</name>
<reference evidence="5 6" key="1">
    <citation type="journal article" date="2019" name="PLoS Biol.">
        <title>Sex chromosomes control vertical transmission of feminizing Wolbachia symbionts in an isopod.</title>
        <authorList>
            <person name="Becking T."/>
            <person name="Chebbi M.A."/>
            <person name="Giraud I."/>
            <person name="Moumen B."/>
            <person name="Laverre T."/>
            <person name="Caubet Y."/>
            <person name="Peccoud J."/>
            <person name="Gilbert C."/>
            <person name="Cordaux R."/>
        </authorList>
    </citation>
    <scope>NUCLEOTIDE SEQUENCE [LARGE SCALE GENOMIC DNA]</scope>
    <source>
        <strain evidence="5">ANa2</strain>
        <tissue evidence="5">Whole body excluding digestive tract and cuticle</tissue>
    </source>
</reference>
<evidence type="ECO:0000259" key="4">
    <source>
        <dbReference type="PROSITE" id="PS51184"/>
    </source>
</evidence>
<dbReference type="SMART" id="SM00558">
    <property type="entry name" value="JmjC"/>
    <property type="match status" value="1"/>
</dbReference>
<dbReference type="GO" id="GO:0043565">
    <property type="term" value="F:sequence-specific DNA binding"/>
    <property type="evidence" value="ECO:0007669"/>
    <property type="project" value="TreeGrafter"/>
</dbReference>
<evidence type="ECO:0000256" key="3">
    <source>
        <dbReference type="ARBA" id="ARBA00082904"/>
    </source>
</evidence>
<evidence type="ECO:0000256" key="2">
    <source>
        <dbReference type="ARBA" id="ARBA00047762"/>
    </source>
</evidence>
<comment type="similarity">
    <text evidence="1">Belongs to the JMJD6 family.</text>
</comment>
<dbReference type="SUPFAM" id="SSF51197">
    <property type="entry name" value="Clavaminate synthase-like"/>
    <property type="match status" value="1"/>
</dbReference>
<evidence type="ECO:0000313" key="5">
    <source>
        <dbReference type="EMBL" id="KAB7498379.1"/>
    </source>
</evidence>